<feature type="compositionally biased region" description="Low complexity" evidence="1">
    <location>
        <begin position="208"/>
        <end position="217"/>
    </location>
</feature>
<dbReference type="Proteomes" id="UP001345691">
    <property type="component" value="Unassembled WGS sequence"/>
</dbReference>
<sequence length="471" mass="51944">MPPWGRPPGGRPASKNERQWQAQQRSWNYDARVEELDTDYDDSGQGYGRERFVSDELRFTGVDLGGGDFRRRRSVAAYDDDFTPSDDEDVYEVSTGLPGQAGMQVVYRNKEEMLVQRALERIARARALGKPNVKLSRAEIDALARAERNQTPPLPSPLPATAPKAAPRGKKEAAVKRKPIEVRKKSSRNEDKSASNSPKGKTVDARNRGSSSASSSSGRDRRDDSAAAYRGRSADPGFSRQPPYPSGYYITGPRQADAFRQSSRASSSQSLRQQQADQLAMYHQPYYSSRYASNPEATYSLGSGSDSTSARAARPDPSEADWEPRSRSASSLVDVPMGQLPYQTNIARAPRFDPSDPRFASPQRRVASGPPNVLRNQAAQYRRPQDELFLPGDEVQEPKVMRYQVPSDSEEEEDDDDDDNDDSDYEQGAQVTVNETPRGGYSIQTRSAAASTSARKAGSSGKSAARTKKGR</sequence>
<evidence type="ECO:0000313" key="2">
    <source>
        <dbReference type="EMBL" id="KAK5056433.1"/>
    </source>
</evidence>
<feature type="region of interest" description="Disordered" evidence="1">
    <location>
        <begin position="1"/>
        <end position="27"/>
    </location>
</feature>
<protein>
    <submittedName>
        <fullName evidence="2">Uncharacterized protein</fullName>
    </submittedName>
</protein>
<feature type="compositionally biased region" description="Polar residues" evidence="1">
    <location>
        <begin position="294"/>
        <end position="310"/>
    </location>
</feature>
<proteinExistence type="predicted"/>
<feature type="compositionally biased region" description="Basic and acidic residues" evidence="1">
    <location>
        <begin position="313"/>
        <end position="326"/>
    </location>
</feature>
<feature type="compositionally biased region" description="Low complexity" evidence="1">
    <location>
        <begin position="254"/>
        <end position="280"/>
    </location>
</feature>
<comment type="caution">
    <text evidence="2">The sequence shown here is derived from an EMBL/GenBank/DDBJ whole genome shotgun (WGS) entry which is preliminary data.</text>
</comment>
<name>A0ABR0J584_9EURO</name>
<reference evidence="2 3" key="1">
    <citation type="submission" date="2023-08" db="EMBL/GenBank/DDBJ databases">
        <title>Black Yeasts Isolated from many extreme environments.</title>
        <authorList>
            <person name="Coleine C."/>
            <person name="Stajich J.E."/>
            <person name="Selbmann L."/>
        </authorList>
    </citation>
    <scope>NUCLEOTIDE SEQUENCE [LARGE SCALE GENOMIC DNA]</scope>
    <source>
        <strain evidence="2 3">CCFEE 6328</strain>
    </source>
</reference>
<organism evidence="2 3">
    <name type="scientific">Exophiala sideris</name>
    <dbReference type="NCBI Taxonomy" id="1016849"/>
    <lineage>
        <taxon>Eukaryota</taxon>
        <taxon>Fungi</taxon>
        <taxon>Dikarya</taxon>
        <taxon>Ascomycota</taxon>
        <taxon>Pezizomycotina</taxon>
        <taxon>Eurotiomycetes</taxon>
        <taxon>Chaetothyriomycetidae</taxon>
        <taxon>Chaetothyriales</taxon>
        <taxon>Herpotrichiellaceae</taxon>
        <taxon>Exophiala</taxon>
    </lineage>
</organism>
<feature type="compositionally biased region" description="Pro residues" evidence="1">
    <location>
        <begin position="1"/>
        <end position="10"/>
    </location>
</feature>
<feature type="compositionally biased region" description="Low complexity" evidence="1">
    <location>
        <begin position="445"/>
        <end position="464"/>
    </location>
</feature>
<keyword evidence="3" id="KW-1185">Reference proteome</keyword>
<gene>
    <name evidence="2" type="ORF">LTR69_007974</name>
</gene>
<feature type="compositionally biased region" description="Acidic residues" evidence="1">
    <location>
        <begin position="408"/>
        <end position="425"/>
    </location>
</feature>
<feature type="region of interest" description="Disordered" evidence="1">
    <location>
        <begin position="294"/>
        <end position="471"/>
    </location>
</feature>
<evidence type="ECO:0000256" key="1">
    <source>
        <dbReference type="SAM" id="MobiDB-lite"/>
    </source>
</evidence>
<accession>A0ABR0J584</accession>
<dbReference type="EMBL" id="JAVRRF010000018">
    <property type="protein sequence ID" value="KAK5056433.1"/>
    <property type="molecule type" value="Genomic_DNA"/>
</dbReference>
<evidence type="ECO:0000313" key="3">
    <source>
        <dbReference type="Proteomes" id="UP001345691"/>
    </source>
</evidence>
<feature type="compositionally biased region" description="Basic and acidic residues" evidence="1">
    <location>
        <begin position="169"/>
        <end position="193"/>
    </location>
</feature>
<feature type="compositionally biased region" description="Low complexity" evidence="1">
    <location>
        <begin position="226"/>
        <end position="235"/>
    </location>
</feature>
<feature type="region of interest" description="Disordered" evidence="1">
    <location>
        <begin position="144"/>
        <end position="282"/>
    </location>
</feature>